<proteinExistence type="predicted"/>
<protein>
    <recommendedName>
        <fullName evidence="1">MaoC-like domain-containing protein</fullName>
    </recommendedName>
</protein>
<dbReference type="SUPFAM" id="SSF54637">
    <property type="entry name" value="Thioesterase/thiol ester dehydrase-isomerase"/>
    <property type="match status" value="1"/>
</dbReference>
<gene>
    <name evidence="2" type="ORF">BXT84_11390</name>
</gene>
<reference evidence="2 3" key="1">
    <citation type="journal article" date="2019" name="Sci. Rep.">
        <title>Sulfobacillus thermotolerans: new insights into resistance and metabolic capacities of acidophilic chemolithotrophs.</title>
        <authorList>
            <person name="Panyushkina A.E."/>
            <person name="Babenko V.V."/>
            <person name="Nikitina A.S."/>
            <person name="Selezneva O.V."/>
            <person name="Tsaplina I.A."/>
            <person name="Letarova M.A."/>
            <person name="Kostryukova E.S."/>
            <person name="Letarov A.V."/>
        </authorList>
    </citation>
    <scope>NUCLEOTIDE SEQUENCE [LARGE SCALE GENOMIC DNA]</scope>
    <source>
        <strain evidence="2 3">Kr1</strain>
    </source>
</reference>
<name>A0ABM6RSQ2_9FIRM</name>
<evidence type="ECO:0000313" key="2">
    <source>
        <dbReference type="EMBL" id="AUW94470.1"/>
    </source>
</evidence>
<dbReference type="Proteomes" id="UP000325292">
    <property type="component" value="Chromosome"/>
</dbReference>
<keyword evidence="3" id="KW-1185">Reference proteome</keyword>
<organism evidence="2 3">
    <name type="scientific">Sulfobacillus thermotolerans</name>
    <dbReference type="NCBI Taxonomy" id="338644"/>
    <lineage>
        <taxon>Bacteria</taxon>
        <taxon>Bacillati</taxon>
        <taxon>Bacillota</taxon>
        <taxon>Clostridia</taxon>
        <taxon>Eubacteriales</taxon>
        <taxon>Clostridiales Family XVII. Incertae Sedis</taxon>
        <taxon>Sulfobacillus</taxon>
    </lineage>
</organism>
<dbReference type="InterPro" id="IPR029069">
    <property type="entry name" value="HotDog_dom_sf"/>
</dbReference>
<dbReference type="InterPro" id="IPR002539">
    <property type="entry name" value="MaoC-like_dom"/>
</dbReference>
<evidence type="ECO:0000259" key="1">
    <source>
        <dbReference type="Pfam" id="PF01575"/>
    </source>
</evidence>
<dbReference type="PANTHER" id="PTHR43664">
    <property type="entry name" value="MONOAMINE OXIDASE-RELATED"/>
    <property type="match status" value="1"/>
</dbReference>
<sequence>MFDRPFDRIAVGDEYISPARTVTDEDLTVFANWSGDHYPLHTDEAFAAQTRYGQRILHGLGVLSLTFGLIPLKAPEILALYGLNRVRFIHPVTIGTCLHARVQCTALKTVPQGGLVTVSVRAEDRENEGYMVAEMVVLMRRGT</sequence>
<evidence type="ECO:0000313" key="3">
    <source>
        <dbReference type="Proteomes" id="UP000325292"/>
    </source>
</evidence>
<dbReference type="InterPro" id="IPR052342">
    <property type="entry name" value="MCH/BMMD"/>
</dbReference>
<dbReference type="PANTHER" id="PTHR43664:SF1">
    <property type="entry name" value="BETA-METHYLMALYL-COA DEHYDRATASE"/>
    <property type="match status" value="1"/>
</dbReference>
<feature type="domain" description="MaoC-like" evidence="1">
    <location>
        <begin position="14"/>
        <end position="122"/>
    </location>
</feature>
<accession>A0ABM6RSQ2</accession>
<dbReference type="Pfam" id="PF01575">
    <property type="entry name" value="MaoC_dehydratas"/>
    <property type="match status" value="1"/>
</dbReference>
<dbReference type="EMBL" id="CP019454">
    <property type="protein sequence ID" value="AUW94470.1"/>
    <property type="molecule type" value="Genomic_DNA"/>
</dbReference>
<dbReference type="Gene3D" id="3.10.129.10">
    <property type="entry name" value="Hotdog Thioesterase"/>
    <property type="match status" value="1"/>
</dbReference>